<keyword evidence="2" id="KW-1185">Reference proteome</keyword>
<comment type="caution">
    <text evidence="1">The sequence shown here is derived from an EMBL/GenBank/DDBJ whole genome shotgun (WGS) entry which is preliminary data.</text>
</comment>
<dbReference type="Proteomes" id="UP000637757">
    <property type="component" value="Unassembled WGS sequence"/>
</dbReference>
<name>A0A931FAY4_9ENTE</name>
<gene>
    <name evidence="1" type="ORF">IC227_05565</name>
</gene>
<protein>
    <submittedName>
        <fullName evidence="1">Uncharacterized protein</fullName>
    </submittedName>
</protein>
<evidence type="ECO:0000313" key="2">
    <source>
        <dbReference type="Proteomes" id="UP000637757"/>
    </source>
</evidence>
<accession>A0A931FAY4</accession>
<organism evidence="1 2">
    <name type="scientific">Enterococcus lacertideformus</name>
    <dbReference type="NCBI Taxonomy" id="2771493"/>
    <lineage>
        <taxon>Bacteria</taxon>
        <taxon>Bacillati</taxon>
        <taxon>Bacillota</taxon>
        <taxon>Bacilli</taxon>
        <taxon>Lactobacillales</taxon>
        <taxon>Enterococcaceae</taxon>
        <taxon>Enterococcus</taxon>
    </lineage>
</organism>
<evidence type="ECO:0000313" key="1">
    <source>
        <dbReference type="EMBL" id="MBF8807902.1"/>
    </source>
</evidence>
<dbReference type="AlphaFoldDB" id="A0A931FAY4"/>
<proteinExistence type="predicted"/>
<dbReference type="EMBL" id="JADAKE010000015">
    <property type="protein sequence ID" value="MBF8807902.1"/>
    <property type="molecule type" value="Genomic_DNA"/>
</dbReference>
<sequence>MKEKKNGYGREVTDKFIKEIKKITDKFFSSNNKTGGDKNQLANSFNELAQECFSPQILKEIAENDAQNKIQLKEKGNTIQKTN</sequence>
<reference evidence="1" key="1">
    <citation type="submission" date="2020-09" db="EMBL/GenBank/DDBJ databases">
        <title>Genomic insights into the novelty and pathogenicity of a unique biofilm-forming Enterococcus sp. bacteria (Enterococcus lacertideformus) identified in reptiles.</title>
        <authorList>
            <person name="Agius J.E."/>
            <person name="Phalen D.N."/>
            <person name="Rose K."/>
            <person name="Eden J.-S."/>
        </authorList>
    </citation>
    <scope>NUCLEOTIDE SEQUENCE</scope>
    <source>
        <strain evidence="1">PHRS 0518</strain>
    </source>
</reference>